<dbReference type="GO" id="GO:0015833">
    <property type="term" value="P:peptide transport"/>
    <property type="evidence" value="ECO:0007669"/>
    <property type="project" value="TreeGrafter"/>
</dbReference>
<dbReference type="RefSeq" id="WP_170219794.1">
    <property type="nucleotide sequence ID" value="NZ_BAAAUY010000023.1"/>
</dbReference>
<dbReference type="PIRSF" id="PIRSF002741">
    <property type="entry name" value="MppA"/>
    <property type="match status" value="1"/>
</dbReference>
<keyword evidence="4" id="KW-1185">Reference proteome</keyword>
<dbReference type="GO" id="GO:0043190">
    <property type="term" value="C:ATP-binding cassette (ABC) transporter complex"/>
    <property type="evidence" value="ECO:0007669"/>
    <property type="project" value="InterPro"/>
</dbReference>
<evidence type="ECO:0000256" key="1">
    <source>
        <dbReference type="SAM" id="SignalP"/>
    </source>
</evidence>
<gene>
    <name evidence="3" type="ORF">FB468_3056</name>
</gene>
<feature type="chain" id="PRO_5039584153" evidence="1">
    <location>
        <begin position="27"/>
        <end position="509"/>
    </location>
</feature>
<dbReference type="Gene3D" id="3.40.190.10">
    <property type="entry name" value="Periplasmic binding protein-like II"/>
    <property type="match status" value="1"/>
</dbReference>
<feature type="domain" description="Solute-binding protein family 5" evidence="2">
    <location>
        <begin position="83"/>
        <end position="407"/>
    </location>
</feature>
<dbReference type="SUPFAM" id="SSF53850">
    <property type="entry name" value="Periplasmic binding protein-like II"/>
    <property type="match status" value="1"/>
</dbReference>
<dbReference type="Pfam" id="PF00496">
    <property type="entry name" value="SBP_bac_5"/>
    <property type="match status" value="1"/>
</dbReference>
<reference evidence="3 4" key="1">
    <citation type="submission" date="2019-06" db="EMBL/GenBank/DDBJ databases">
        <title>Sequencing the genomes of 1000 actinobacteria strains.</title>
        <authorList>
            <person name="Klenk H.-P."/>
        </authorList>
    </citation>
    <scope>NUCLEOTIDE SEQUENCE [LARGE SCALE GENOMIC DNA]</scope>
    <source>
        <strain evidence="3 4">DSM 8803</strain>
    </source>
</reference>
<dbReference type="PANTHER" id="PTHR30290">
    <property type="entry name" value="PERIPLASMIC BINDING COMPONENT OF ABC TRANSPORTER"/>
    <property type="match status" value="1"/>
</dbReference>
<dbReference type="AlphaFoldDB" id="A0A542XXH7"/>
<comment type="caution">
    <text evidence="3">The sequence shown here is derived from an EMBL/GenBank/DDBJ whole genome shotgun (WGS) entry which is preliminary data.</text>
</comment>
<evidence type="ECO:0000313" key="4">
    <source>
        <dbReference type="Proteomes" id="UP000319094"/>
    </source>
</evidence>
<evidence type="ECO:0000313" key="3">
    <source>
        <dbReference type="EMBL" id="TQL40535.1"/>
    </source>
</evidence>
<dbReference type="InterPro" id="IPR039424">
    <property type="entry name" value="SBP_5"/>
</dbReference>
<dbReference type="Gene3D" id="3.10.105.10">
    <property type="entry name" value="Dipeptide-binding Protein, Domain 3"/>
    <property type="match status" value="1"/>
</dbReference>
<evidence type="ECO:0000259" key="2">
    <source>
        <dbReference type="Pfam" id="PF00496"/>
    </source>
</evidence>
<dbReference type="GO" id="GO:1904680">
    <property type="term" value="F:peptide transmembrane transporter activity"/>
    <property type="evidence" value="ECO:0007669"/>
    <property type="project" value="TreeGrafter"/>
</dbReference>
<dbReference type="InterPro" id="IPR030678">
    <property type="entry name" value="Peptide/Ni-bd"/>
</dbReference>
<dbReference type="Proteomes" id="UP000319094">
    <property type="component" value="Unassembled WGS sequence"/>
</dbReference>
<name>A0A542XXH7_9MICO</name>
<protein>
    <submittedName>
        <fullName evidence="3">Peptide/nickel transport system substrate-binding protein</fullName>
    </submittedName>
</protein>
<feature type="signal peptide" evidence="1">
    <location>
        <begin position="1"/>
        <end position="26"/>
    </location>
</feature>
<dbReference type="EMBL" id="VFON01000002">
    <property type="protein sequence ID" value="TQL40535.1"/>
    <property type="molecule type" value="Genomic_DNA"/>
</dbReference>
<keyword evidence="1" id="KW-0732">Signal</keyword>
<accession>A0A542XXH7</accession>
<dbReference type="GO" id="GO:0042597">
    <property type="term" value="C:periplasmic space"/>
    <property type="evidence" value="ECO:0007669"/>
    <property type="project" value="UniProtKB-ARBA"/>
</dbReference>
<dbReference type="PROSITE" id="PS51257">
    <property type="entry name" value="PROKAR_LIPOPROTEIN"/>
    <property type="match status" value="1"/>
</dbReference>
<sequence length="509" mass="54945">MSQRRTVKIAAIALAAALGASLAACAPPGGGDGGDPAGALRIGMVGSSIDEVQPYAQHSSFSNNAVYAQVHEGLTALDNEGAVVYKLAESMTPNEALDVWTVRLRDGVRTHNGEQFTAHDAAESIGWMVDEANGWSIASQLDFIDPDGIAVVDDLTLELSLREPYGPLPEAFSMTRLVMRSLKGNATFDAPAGTGPFRIESFTAGQQAKLTRFDDYWGDPATVENLTFSFFQEQDAVTNAIRGGQIDIAQGIPFPEMPSIEREAGLKILVSDTATYPLMTVRLDASPTDDARVREAMRLVVDRERIVENAFGGYATIGNDFISKNSACPDPQLPQREQDLERAAELLAEAGAAELKLELATDAAFPGMVEMAQLYAEDAAKVGIGVSVKKLDVGTFLNQWLEWPFFIGFTSTPYLVSATGHFSPGGSENGSHMDDPEYNEIAAKLYATADPEAQCDYISQLRTIEYERGGYIIPVYGQDITVHSDRVSGLRTDLYGRSAYTLDGVTIDQ</sequence>
<organism evidence="3 4">
    <name type="scientific">Leucobacter komagatae</name>
    <dbReference type="NCBI Taxonomy" id="55969"/>
    <lineage>
        <taxon>Bacteria</taxon>
        <taxon>Bacillati</taxon>
        <taxon>Actinomycetota</taxon>
        <taxon>Actinomycetes</taxon>
        <taxon>Micrococcales</taxon>
        <taxon>Microbacteriaceae</taxon>
        <taxon>Leucobacter</taxon>
    </lineage>
</organism>
<proteinExistence type="predicted"/>
<dbReference type="InterPro" id="IPR000914">
    <property type="entry name" value="SBP_5_dom"/>
</dbReference>